<dbReference type="RefSeq" id="WP_407664091.1">
    <property type="nucleotide sequence ID" value="NZ_BLKT01000003.1"/>
</dbReference>
<accession>A0A7I9WI22</accession>
<sequence>MGTSAVADREAMLAALTQMEQLQAQMNSLSIDGFIALELLDLQQRRETLAWQQPVLDHKVYQRLRAECTPKELGASSFTKVLAARLRISEAEAFRRLKNAELLGPRTALTGVTLPPALPNVAAAQAKGQLGPEHVSEIKSFFRTLPQSVDFQAREAAETDLARHACTLGVDGFAAVADRLKYLLDQDGTFTDTDRQARRGLRRGKQRPDGMVPFSGYLTPEAAATWEAVEAKLAAPGMCNPADDSPQVDGEPDPEVAAKDARTQSQRNHDAFLAAGRAILASQELGQHKGLPATIIIRTELKDLEKAAGHGLTAGGTLIPMRDVIRMASHAYLWLALFDGKGVPLHLGRTRRVASPGQRIVLLAQHRGCTAPGCTADGYHCEVHHANQDWKDGGNTDVEDMTLACGPDNRMVETTGWTTRNRPEDGITEWIPPKALDCGQSRTNPYHHRRPHPRPRRTRRRGPARRRPLTGCCASDRCQAGFFSRRVARPLARATVTASAGRVSRMAKMSSRAARSASSATATNWSPS</sequence>
<feature type="region of interest" description="Disordered" evidence="1">
    <location>
        <begin position="414"/>
        <end position="470"/>
    </location>
</feature>
<proteinExistence type="predicted"/>
<gene>
    <name evidence="3" type="ORF">MMUR_13650</name>
</gene>
<feature type="domain" description="HNH nuclease" evidence="2">
    <location>
        <begin position="357"/>
        <end position="410"/>
    </location>
</feature>
<dbReference type="AlphaFoldDB" id="A0A7I9WI22"/>
<feature type="compositionally biased region" description="Low complexity" evidence="1">
    <location>
        <begin position="504"/>
        <end position="528"/>
    </location>
</feature>
<dbReference type="EMBL" id="BLKT01000003">
    <property type="protein sequence ID" value="GFG57229.1"/>
    <property type="molecule type" value="Genomic_DNA"/>
</dbReference>
<evidence type="ECO:0000313" key="4">
    <source>
        <dbReference type="Proteomes" id="UP000465241"/>
    </source>
</evidence>
<keyword evidence="4" id="KW-1185">Reference proteome</keyword>
<reference evidence="3 4" key="1">
    <citation type="journal article" date="2019" name="Emerg. Microbes Infect.">
        <title>Comprehensive subspecies identification of 175 nontuberculous mycobacteria species based on 7547 genomic profiles.</title>
        <authorList>
            <person name="Matsumoto Y."/>
            <person name="Kinjo T."/>
            <person name="Motooka D."/>
            <person name="Nabeya D."/>
            <person name="Jung N."/>
            <person name="Uechi K."/>
            <person name="Horii T."/>
            <person name="Iida T."/>
            <person name="Fujita J."/>
            <person name="Nakamura S."/>
        </authorList>
    </citation>
    <scope>NUCLEOTIDE SEQUENCE [LARGE SCALE GENOMIC DNA]</scope>
    <source>
        <strain evidence="3 4">JCM 13392</strain>
    </source>
</reference>
<feature type="region of interest" description="Disordered" evidence="1">
    <location>
        <begin position="499"/>
        <end position="528"/>
    </location>
</feature>
<comment type="caution">
    <text evidence="3">The sequence shown here is derived from an EMBL/GenBank/DDBJ whole genome shotgun (WGS) entry which is preliminary data.</text>
</comment>
<dbReference type="InterPro" id="IPR003870">
    <property type="entry name" value="DUF222"/>
</dbReference>
<dbReference type="CDD" id="cd00085">
    <property type="entry name" value="HNHc"/>
    <property type="match status" value="1"/>
</dbReference>
<evidence type="ECO:0000256" key="1">
    <source>
        <dbReference type="SAM" id="MobiDB-lite"/>
    </source>
</evidence>
<name>A0A7I9WI22_9MYCO</name>
<feature type="region of interest" description="Disordered" evidence="1">
    <location>
        <begin position="237"/>
        <end position="265"/>
    </location>
</feature>
<dbReference type="Proteomes" id="UP000465241">
    <property type="component" value="Unassembled WGS sequence"/>
</dbReference>
<feature type="compositionally biased region" description="Basic residues" evidence="1">
    <location>
        <begin position="445"/>
        <end position="468"/>
    </location>
</feature>
<evidence type="ECO:0000259" key="2">
    <source>
        <dbReference type="SMART" id="SM00507"/>
    </source>
</evidence>
<feature type="compositionally biased region" description="Basic and acidic residues" evidence="1">
    <location>
        <begin position="256"/>
        <end position="265"/>
    </location>
</feature>
<protein>
    <recommendedName>
        <fullName evidence="2">HNH nuclease domain-containing protein</fullName>
    </recommendedName>
</protein>
<organism evidence="3 4">
    <name type="scientific">Mycolicibacterium murale</name>
    <dbReference type="NCBI Taxonomy" id="182220"/>
    <lineage>
        <taxon>Bacteria</taxon>
        <taxon>Bacillati</taxon>
        <taxon>Actinomycetota</taxon>
        <taxon>Actinomycetes</taxon>
        <taxon>Mycobacteriales</taxon>
        <taxon>Mycobacteriaceae</taxon>
        <taxon>Mycolicibacterium</taxon>
    </lineage>
</organism>
<dbReference type="Pfam" id="PF02720">
    <property type="entry name" value="DUF222"/>
    <property type="match status" value="1"/>
</dbReference>
<dbReference type="InterPro" id="IPR003615">
    <property type="entry name" value="HNH_nuc"/>
</dbReference>
<dbReference type="SMART" id="SM00507">
    <property type="entry name" value="HNHc"/>
    <property type="match status" value="1"/>
</dbReference>
<feature type="region of interest" description="Disordered" evidence="1">
    <location>
        <begin position="194"/>
        <end position="213"/>
    </location>
</feature>
<evidence type="ECO:0000313" key="3">
    <source>
        <dbReference type="EMBL" id="GFG57229.1"/>
    </source>
</evidence>